<accession>A0A0P6X7W9</accession>
<evidence type="ECO:0000259" key="1">
    <source>
        <dbReference type="Pfam" id="PF12728"/>
    </source>
</evidence>
<dbReference type="STRING" id="229920.ADM99_13965"/>
<dbReference type="AlphaFoldDB" id="A0A0P6X7W9"/>
<keyword evidence="3" id="KW-1185">Reference proteome</keyword>
<evidence type="ECO:0000313" key="2">
    <source>
        <dbReference type="EMBL" id="KPL70272.1"/>
    </source>
</evidence>
<dbReference type="Pfam" id="PF12728">
    <property type="entry name" value="HTH_17"/>
    <property type="match status" value="1"/>
</dbReference>
<comment type="caution">
    <text evidence="2">The sequence shown here is derived from an EMBL/GenBank/DDBJ whole genome shotgun (WGS) entry which is preliminary data.</text>
</comment>
<dbReference type="NCBIfam" id="TIGR01764">
    <property type="entry name" value="excise"/>
    <property type="match status" value="1"/>
</dbReference>
<proteinExistence type="predicted"/>
<reference evidence="2 3" key="1">
    <citation type="submission" date="2015-07" db="EMBL/GenBank/DDBJ databases">
        <title>Genome sequence of Leptolinea tardivitalis DSM 16556.</title>
        <authorList>
            <person name="Hemp J."/>
            <person name="Ward L.M."/>
            <person name="Pace L.A."/>
            <person name="Fischer W.W."/>
        </authorList>
    </citation>
    <scope>NUCLEOTIDE SEQUENCE [LARGE SCALE GENOMIC DNA]</scope>
    <source>
        <strain evidence="2 3">YMTK-2</strain>
    </source>
</reference>
<dbReference type="EMBL" id="LGCK01000014">
    <property type="protein sequence ID" value="KPL70272.1"/>
    <property type="molecule type" value="Genomic_DNA"/>
</dbReference>
<name>A0A0P6X7W9_9CHLR</name>
<protein>
    <recommendedName>
        <fullName evidence="1">Helix-turn-helix domain-containing protein</fullName>
    </recommendedName>
</protein>
<dbReference type="Proteomes" id="UP000050430">
    <property type="component" value="Unassembled WGS sequence"/>
</dbReference>
<evidence type="ECO:0000313" key="3">
    <source>
        <dbReference type="Proteomes" id="UP000050430"/>
    </source>
</evidence>
<gene>
    <name evidence="2" type="ORF">ADM99_13965</name>
</gene>
<feature type="domain" description="Helix-turn-helix" evidence="1">
    <location>
        <begin position="10"/>
        <end position="57"/>
    </location>
</feature>
<sequence length="409" mass="45713">MSDPKSDPEYMKIGEAARFLGVNPRTVYRRVWAGELPAARIGGLYFIRKADLDAILSHNRAEPSDQADTGLMKCSVCYRLLPNETHIGAVCAVEGCEEIICTQCVRKGDQYCPDHAPSQEQLLLDALRRQKSGEIPVVVKNSIARLREINFLNRIQTRLTAMGSFLHPVSGEVINIGNWAEILEFGDDRAEIMHMLGKVVLDADTLAKNPLNAWFSARPPLPRGSKAPAIHIQVHVMSHLDEMIRNGFDTRPLTADDLAPRLVQLSEEARESKEMQMVVLASSTGWDATARTVINGQTGEKHVLPFSHGMVMIYLYDLESGELLYNNLDDRARLYAELFIPLLPSEEMEEVKTAIEKELVMYDSLTLENAVQTLGFSRSLVQKTFENLSSSNRFTLVDVPGFGLTISRK</sequence>
<dbReference type="GO" id="GO:0003677">
    <property type="term" value="F:DNA binding"/>
    <property type="evidence" value="ECO:0007669"/>
    <property type="project" value="InterPro"/>
</dbReference>
<dbReference type="InterPro" id="IPR010093">
    <property type="entry name" value="SinI_DNA-bd"/>
</dbReference>
<dbReference type="SUPFAM" id="SSF46955">
    <property type="entry name" value="Putative DNA-binding domain"/>
    <property type="match status" value="1"/>
</dbReference>
<organism evidence="2 3">
    <name type="scientific">Leptolinea tardivitalis</name>
    <dbReference type="NCBI Taxonomy" id="229920"/>
    <lineage>
        <taxon>Bacteria</taxon>
        <taxon>Bacillati</taxon>
        <taxon>Chloroflexota</taxon>
        <taxon>Anaerolineae</taxon>
        <taxon>Anaerolineales</taxon>
        <taxon>Anaerolineaceae</taxon>
        <taxon>Leptolinea</taxon>
    </lineage>
</organism>
<dbReference type="InterPro" id="IPR041657">
    <property type="entry name" value="HTH_17"/>
</dbReference>
<dbReference type="InterPro" id="IPR009061">
    <property type="entry name" value="DNA-bd_dom_put_sf"/>
</dbReference>